<proteinExistence type="predicted"/>
<dbReference type="Proteomes" id="UP000243168">
    <property type="component" value="Unassembled WGS sequence"/>
</dbReference>
<dbReference type="Gene3D" id="2.40.128.130">
    <property type="entry name" value="Autotransporter beta-domain"/>
    <property type="match status" value="1"/>
</dbReference>
<evidence type="ECO:0000313" key="2">
    <source>
        <dbReference type="EMBL" id="OBX08375.1"/>
    </source>
</evidence>
<organism evidence="2 3">
    <name type="scientific">Gallibacterium genomosp. 3</name>
    <dbReference type="NCBI Taxonomy" id="505345"/>
    <lineage>
        <taxon>Bacteria</taxon>
        <taxon>Pseudomonadati</taxon>
        <taxon>Pseudomonadota</taxon>
        <taxon>Gammaproteobacteria</taxon>
        <taxon>Pasteurellales</taxon>
        <taxon>Pasteurellaceae</taxon>
        <taxon>Gallibacterium</taxon>
    </lineage>
</organism>
<gene>
    <name evidence="2" type="ORF">QV07_05900</name>
</gene>
<dbReference type="InterPro" id="IPR036709">
    <property type="entry name" value="Autotransporte_beta_dom_sf"/>
</dbReference>
<sequence length="1356" mass="142459">MEANLSGKDLEIKTDSIRLSVNNSQTGIIGGNSLKVNYDSLFKSSINSGSIDVNVKGVIISKAPIIGGNSIVLGAGSNWKGILSNGVSSNTDDIKVTLSDITDTEGYPIVGGSEYSRSAFNSIDIPFVEIVDKKTNVIINSGTFQRDIFGGNSIDDGVTSNIKSRIDDANIEINGGVIESSVFGGSRIFAYHSRSSSIVKSAKITINNGIIDRVVAGSLSVELSPVLVENAVVNLNGGKVGSVLLGNVEYDAFPTNLNSAVLNYNGGEISNSTLNYDPDNPEYSTAGVTVTAKNAEINLNNHLGSAVLIGKSSKLTINGNNHSIGVIKALSDSQVTINNVQGANIVPENAQVSVNDSLFSLVEVEKGSKVTLSNMRVSSDTKRYSASGEGTLLSINNLVDDESNKAKNLKLIANDNAIINVNANITTTPTFNVTFFADGGVINLASGNISGPITLGRTQSSNNINLIGATYSSNDLLNDIKITTQGKLVLKDRGILQTVAGQVFNNGDATTADDNALSSLAVKANILNKISFEGGTLKLVDDLYSMNYFKQTIKVFKDLKNSINQGPQRIWMAGKLIDSKINVSDAVELGKDVALDKVTVTTSSANLIVGSNESTDSEVRAINASAEKVSSGFNVGKLDLQTGSEVVSINQNNEVTLGGTEGGEVLLVNNQTDPNLNVVVGSSDKDAGILNLGNDQVTAATQLALTANVIVKNHSQLNTRGATTINGNVSLADSTLDTQDGTLTLSSGKILEVKGNSSLTGTIKADKLAAASASDVVNIGTSSKAGKVSIKQADLAGATLFLDPQWLSGQTIADGTSFATNSLNNTKVVVGNNSVFVYGTDAATAYNAFNNSGLSWGNGAILSAAYLAGSLDLANNSLVVDPLATASSGVSYGALSIGNNALLMVDGSKVSGSQVAALTNVVTANVGADAKLYLDNVSDGETYNIMSGTDVETNNSWYVAANTDANGNVLTYQSLYKLIGAANNNANSFGLTAKLQSASAVYGPNGLLIQNVVNNTLANHSGTSAKAFFDKAMNSLVNTTLPAQIDAFNSAAAMSSLGNVTYGAYKAAGLMNETLTNHLSTLEDTEYSKNVWVRYIHTKDDISGLNGVVRENGDARHHGLVLGLDLYREAGNAVGLAFTHINSKYKNSTLATETTNKAKYFGFSAYGRANIAGLAVLADASYVKGDNDLTQYNSGYRLTGTQDTAVISVGTTVEKTWKVADSHTLTPYAGVRYLNLDSGNYTNSVGVSYSQDKQNLFVLPVGVKYQATLTAGEWKVNPSLELGYAWNIGNRQAQQTVRYANVSDSFTYNVVDKGNFVGKVGIEAKRGNFVYSLGYEHQKGSSVKSNRYMANVSYQF</sequence>
<comment type="caution">
    <text evidence="2">The sequence shown here is derived from an EMBL/GenBank/DDBJ whole genome shotgun (WGS) entry which is preliminary data.</text>
</comment>
<evidence type="ECO:0000313" key="3">
    <source>
        <dbReference type="Proteomes" id="UP000243168"/>
    </source>
</evidence>
<dbReference type="PROSITE" id="PS51208">
    <property type="entry name" value="AUTOTRANSPORTER"/>
    <property type="match status" value="1"/>
</dbReference>
<reference evidence="2 3" key="1">
    <citation type="submission" date="2014-11" db="EMBL/GenBank/DDBJ databases">
        <title>Pan-genome of Gallibacterium spp.</title>
        <authorList>
            <person name="Kudirkiene E."/>
            <person name="Bojesen A.M."/>
        </authorList>
    </citation>
    <scope>NUCLEOTIDE SEQUENCE [LARGE SCALE GENOMIC DNA]</scope>
    <source>
        <strain evidence="2 3">F298</strain>
    </source>
</reference>
<dbReference type="EMBL" id="JTJS01000058">
    <property type="protein sequence ID" value="OBX08375.1"/>
    <property type="molecule type" value="Genomic_DNA"/>
</dbReference>
<evidence type="ECO:0000259" key="1">
    <source>
        <dbReference type="PROSITE" id="PS51208"/>
    </source>
</evidence>
<protein>
    <recommendedName>
        <fullName evidence="1">Autotransporter domain-containing protein</fullName>
    </recommendedName>
</protein>
<feature type="domain" description="Autotransporter" evidence="1">
    <location>
        <begin position="1084"/>
        <end position="1356"/>
    </location>
</feature>
<dbReference type="RefSeq" id="WP_065234580.1">
    <property type="nucleotide sequence ID" value="NZ_JTJS01000058.1"/>
</dbReference>
<dbReference type="SUPFAM" id="SSF103515">
    <property type="entry name" value="Autotransporter"/>
    <property type="match status" value="1"/>
</dbReference>
<name>A0A1A7Q4N2_9PAST</name>
<accession>A0A1A7Q4N2</accession>
<dbReference type="Pfam" id="PF03797">
    <property type="entry name" value="Autotransporter"/>
    <property type="match status" value="1"/>
</dbReference>
<dbReference type="SMART" id="SM00869">
    <property type="entry name" value="Autotransporter"/>
    <property type="match status" value="1"/>
</dbReference>
<dbReference type="InterPro" id="IPR005546">
    <property type="entry name" value="Autotransporte_beta"/>
</dbReference>